<evidence type="ECO:0000313" key="1">
    <source>
        <dbReference type="EMBL" id="EGI17341.1"/>
    </source>
</evidence>
<name>F4SXC4_ECOLX</name>
<reference evidence="1 2" key="1">
    <citation type="submission" date="2010-01" db="EMBL/GenBank/DDBJ databases">
        <title>The Genome Sequence of Escherichia coli M605.</title>
        <authorList>
            <consortium name="The Broad Institute Genome Sequencing Platform"/>
            <consortium name="The Broad Institute Genome Sequencing Center for Infectious Disease"/>
            <person name="Feldgarden M."/>
            <person name="Gordon D.M."/>
            <person name="Johnson J.R."/>
            <person name="Johnston B.D."/>
            <person name="Young S."/>
            <person name="Zeng Q."/>
            <person name="Koehrsen M."/>
            <person name="Alvarado L."/>
            <person name="Berlin A.M."/>
            <person name="Borenstein D."/>
            <person name="Chapman S.B."/>
            <person name="Chen Z."/>
            <person name="Engels R."/>
            <person name="Freedman E."/>
            <person name="Gellesch M."/>
            <person name="Goldberg J."/>
            <person name="Griggs A."/>
            <person name="Gujja S."/>
            <person name="Heilman E.R."/>
            <person name="Heiman D.I."/>
            <person name="Hepburn T.A."/>
            <person name="Howarth C."/>
            <person name="Jen D."/>
            <person name="Larson L."/>
            <person name="Lewis B."/>
            <person name="Mehta T."/>
            <person name="Park D."/>
            <person name="Pearson M."/>
            <person name="Richards J."/>
            <person name="Roberts A."/>
            <person name="Saif S."/>
            <person name="Shea T.D."/>
            <person name="Shenoy N."/>
            <person name="Sisk P."/>
            <person name="Stolte C."/>
            <person name="Sykes S.N."/>
            <person name="Walk T."/>
            <person name="White J."/>
            <person name="Yandava C."/>
            <person name="Haas B."/>
            <person name="Henn M.R."/>
            <person name="Nusbaum C."/>
            <person name="Birren B."/>
        </authorList>
    </citation>
    <scope>NUCLEOTIDE SEQUENCE [LARGE SCALE GENOMIC DNA]</scope>
    <source>
        <strain evidence="1 2">M605</strain>
    </source>
</reference>
<dbReference type="EMBL" id="GL883901">
    <property type="protein sequence ID" value="EGI17341.1"/>
    <property type="molecule type" value="Genomic_DNA"/>
</dbReference>
<accession>F4SXC4</accession>
<proteinExistence type="predicted"/>
<dbReference type="HOGENOM" id="CLU_3389411_0_0_6"/>
<evidence type="ECO:0008006" key="3">
    <source>
        <dbReference type="Google" id="ProtNLM"/>
    </source>
</evidence>
<organism evidence="1 2">
    <name type="scientific">Escherichia coli M605</name>
    <dbReference type="NCBI Taxonomy" id="656417"/>
    <lineage>
        <taxon>Bacteria</taxon>
        <taxon>Pseudomonadati</taxon>
        <taxon>Pseudomonadota</taxon>
        <taxon>Gammaproteobacteria</taxon>
        <taxon>Enterobacterales</taxon>
        <taxon>Enterobacteriaceae</taxon>
        <taxon>Escherichia</taxon>
    </lineage>
</organism>
<gene>
    <name evidence="1" type="ORF">ECIG_00846</name>
</gene>
<evidence type="ECO:0000313" key="2">
    <source>
        <dbReference type="Proteomes" id="UP000004710"/>
    </source>
</evidence>
<protein>
    <recommendedName>
        <fullName evidence="3">Transposase</fullName>
    </recommendedName>
</protein>
<dbReference type="Proteomes" id="UP000004710">
    <property type="component" value="Unassembled WGS sequence"/>
</dbReference>
<dbReference type="AlphaFoldDB" id="F4SXC4"/>
<sequence>MQGDLHGKRYSEELKIEAVKRVVERVYALPSD</sequence>